<dbReference type="Gene3D" id="3.40.50.720">
    <property type="entry name" value="NAD(P)-binding Rossmann-like Domain"/>
    <property type="match status" value="1"/>
</dbReference>
<evidence type="ECO:0000256" key="1">
    <source>
        <dbReference type="ARBA" id="ARBA00005010"/>
    </source>
</evidence>
<dbReference type="PIRSF" id="PIRSF036426">
    <property type="entry name" value="Sirohaem_synth"/>
    <property type="match status" value="1"/>
</dbReference>
<comment type="similarity">
    <text evidence="15">In the C-terminal section; belongs to the precorrin methyltransferase family.</text>
</comment>
<dbReference type="PROSITE" id="PS00840">
    <property type="entry name" value="SUMT_2"/>
    <property type="match status" value="1"/>
</dbReference>
<evidence type="ECO:0000256" key="8">
    <source>
        <dbReference type="ARBA" id="ARBA00023027"/>
    </source>
</evidence>
<comment type="pathway">
    <text evidence="1 15">Porphyrin-containing compound metabolism; siroheme biosynthesis; sirohydrochlorin from precorrin-2: step 1/1.</text>
</comment>
<feature type="binding site" evidence="15">
    <location>
        <position position="376"/>
    </location>
    <ligand>
        <name>S-adenosyl-L-methionine</name>
        <dbReference type="ChEBI" id="CHEBI:59789"/>
    </ligand>
</feature>
<dbReference type="KEGG" id="gai:IMCC3135_07070"/>
<evidence type="ECO:0000256" key="5">
    <source>
        <dbReference type="ARBA" id="ARBA00022679"/>
    </source>
</evidence>
<dbReference type="EC" id="2.1.1.107" evidence="15"/>
<evidence type="ECO:0000256" key="3">
    <source>
        <dbReference type="ARBA" id="ARBA00022573"/>
    </source>
</evidence>
<dbReference type="EC" id="4.99.1.4" evidence="15"/>
<evidence type="ECO:0000259" key="19">
    <source>
        <dbReference type="Pfam" id="PF10414"/>
    </source>
</evidence>
<evidence type="ECO:0000259" key="18">
    <source>
        <dbReference type="Pfam" id="PF00590"/>
    </source>
</evidence>
<feature type="binding site" evidence="15">
    <location>
        <begin position="34"/>
        <end position="35"/>
    </location>
    <ligand>
        <name>NAD(+)</name>
        <dbReference type="ChEBI" id="CHEBI:57540"/>
    </ligand>
</feature>
<dbReference type="AlphaFoldDB" id="A0A2Z2NS10"/>
<dbReference type="NCBIfam" id="NF007922">
    <property type="entry name" value="PRK10637.1"/>
    <property type="match status" value="1"/>
</dbReference>
<dbReference type="CDD" id="cd11642">
    <property type="entry name" value="SUMT"/>
    <property type="match status" value="1"/>
</dbReference>
<feature type="domain" description="Sirohaem synthase dimerisation" evidence="19">
    <location>
        <begin position="141"/>
        <end position="198"/>
    </location>
</feature>
<protein>
    <recommendedName>
        <fullName evidence="15">Siroheme synthase</fullName>
    </recommendedName>
    <domain>
        <recommendedName>
            <fullName evidence="15">Uroporphyrinogen-III C-methyltransferase</fullName>
            <shortName evidence="15">Urogen III methylase</shortName>
            <ecNumber evidence="15">2.1.1.107</ecNumber>
        </recommendedName>
        <alternativeName>
            <fullName evidence="15">SUMT</fullName>
        </alternativeName>
        <alternativeName>
            <fullName evidence="15">Uroporphyrinogen III methylase</fullName>
            <shortName evidence="15">UROM</shortName>
        </alternativeName>
    </domain>
    <domain>
        <recommendedName>
            <fullName evidence="15">Precorrin-2 dehydrogenase</fullName>
            <ecNumber evidence="15">1.3.1.76</ecNumber>
        </recommendedName>
    </domain>
    <domain>
        <recommendedName>
            <fullName evidence="15">Sirohydrochlorin ferrochelatase</fullName>
            <ecNumber evidence="15">4.99.1.4</ecNumber>
        </recommendedName>
    </domain>
</protein>
<dbReference type="EMBL" id="CP018632">
    <property type="protein sequence ID" value="ASJ71520.1"/>
    <property type="molecule type" value="Genomic_DNA"/>
</dbReference>
<dbReference type="FunFam" id="3.40.1010.10:FF:000001">
    <property type="entry name" value="Siroheme synthase"/>
    <property type="match status" value="1"/>
</dbReference>
<comment type="function">
    <text evidence="15">Multifunctional enzyme that catalyzes the SAM-dependent methylations of uroporphyrinogen III at position C-2 and C-7 to form precorrin-2 via precorrin-1. Then it catalyzes the NAD-dependent ring dehydrogenation of precorrin-2 to yield sirohydrochlorin. Finally, it catalyzes the ferrochelation of sirohydrochlorin to yield siroheme.</text>
</comment>
<dbReference type="Pfam" id="PF00590">
    <property type="entry name" value="TP_methylase"/>
    <property type="match status" value="1"/>
</dbReference>
<dbReference type="GO" id="GO:0051287">
    <property type="term" value="F:NAD binding"/>
    <property type="evidence" value="ECO:0007669"/>
    <property type="project" value="InterPro"/>
</dbReference>
<feature type="binding site" evidence="15">
    <location>
        <begin position="294"/>
        <end position="296"/>
    </location>
    <ligand>
        <name>S-adenosyl-L-methionine</name>
        <dbReference type="ChEBI" id="CHEBI:59789"/>
    </ligand>
</feature>
<dbReference type="Pfam" id="PF10414">
    <property type="entry name" value="CysG_dimeriser"/>
    <property type="match status" value="1"/>
</dbReference>
<feature type="active site" description="Proton acceptor" evidence="15 16">
    <location>
        <position position="241"/>
    </location>
</feature>
<dbReference type="Gene3D" id="1.10.8.210">
    <property type="entry name" value="Sirohaem synthase, dimerisation domain"/>
    <property type="match status" value="1"/>
</dbReference>
<feature type="binding site" evidence="15">
    <location>
        <position position="218"/>
    </location>
    <ligand>
        <name>S-adenosyl-L-methionine</name>
        <dbReference type="ChEBI" id="CHEBI:59789"/>
    </ligand>
</feature>
<dbReference type="HAMAP" id="MF_01646">
    <property type="entry name" value="Siroheme_synth"/>
    <property type="match status" value="1"/>
</dbReference>
<keyword evidence="9 15" id="KW-0456">Lyase</keyword>
<dbReference type="NCBIfam" id="TIGR01470">
    <property type="entry name" value="cysG_Nterm"/>
    <property type="match status" value="1"/>
</dbReference>
<dbReference type="InterPro" id="IPR006366">
    <property type="entry name" value="CobA/CysG_C"/>
</dbReference>
<dbReference type="NCBIfam" id="NF004790">
    <property type="entry name" value="PRK06136.1"/>
    <property type="match status" value="1"/>
</dbReference>
<feature type="active site" description="Proton donor" evidence="15 16">
    <location>
        <position position="263"/>
    </location>
</feature>
<dbReference type="GO" id="GO:0009236">
    <property type="term" value="P:cobalamin biosynthetic process"/>
    <property type="evidence" value="ECO:0007669"/>
    <property type="project" value="UniProtKB-UniRule"/>
</dbReference>
<dbReference type="InterPro" id="IPR003043">
    <property type="entry name" value="Uropor_MeTrfase_CS"/>
</dbReference>
<keyword evidence="21" id="KW-1185">Reference proteome</keyword>
<evidence type="ECO:0000256" key="15">
    <source>
        <dbReference type="HAMAP-Rule" id="MF_01646"/>
    </source>
</evidence>
<evidence type="ECO:0000256" key="12">
    <source>
        <dbReference type="ARBA" id="ARBA00025705"/>
    </source>
</evidence>
<accession>A0A2Z2NS10</accession>
<dbReference type="UniPathway" id="UPA00262">
    <property type="reaction ID" value="UER00211"/>
</dbReference>
<feature type="modified residue" description="Phosphoserine" evidence="15">
    <location>
        <position position="119"/>
    </location>
</feature>
<dbReference type="Proteomes" id="UP000250079">
    <property type="component" value="Chromosome"/>
</dbReference>
<evidence type="ECO:0000256" key="7">
    <source>
        <dbReference type="ARBA" id="ARBA00023002"/>
    </source>
</evidence>
<dbReference type="NCBIfam" id="TIGR01469">
    <property type="entry name" value="cobA_cysG_Cterm"/>
    <property type="match status" value="1"/>
</dbReference>
<comment type="similarity">
    <text evidence="2 17">Belongs to the precorrin methyltransferase family.</text>
</comment>
<evidence type="ECO:0000256" key="10">
    <source>
        <dbReference type="ARBA" id="ARBA00023244"/>
    </source>
</evidence>
<dbReference type="InterPro" id="IPR006367">
    <property type="entry name" value="Sirohaem_synthase_N"/>
</dbReference>
<comment type="catalytic activity">
    <reaction evidence="13 15">
        <text>precorrin-2 + NAD(+) = sirohydrochlorin + NADH + 2 H(+)</text>
        <dbReference type="Rhea" id="RHEA:15613"/>
        <dbReference type="ChEBI" id="CHEBI:15378"/>
        <dbReference type="ChEBI" id="CHEBI:57540"/>
        <dbReference type="ChEBI" id="CHEBI:57945"/>
        <dbReference type="ChEBI" id="CHEBI:58351"/>
        <dbReference type="ChEBI" id="CHEBI:58827"/>
        <dbReference type="EC" id="1.3.1.76"/>
    </reaction>
</comment>
<dbReference type="GO" id="GO:0043115">
    <property type="term" value="F:precorrin-2 dehydrogenase activity"/>
    <property type="evidence" value="ECO:0007669"/>
    <property type="project" value="UniProtKB-UniRule"/>
</dbReference>
<keyword evidence="3 15" id="KW-0169">Cobalamin biosynthesis</keyword>
<comment type="pathway">
    <text evidence="14 15">Cofactor biosynthesis; adenosylcobalamin biosynthesis; precorrin-2 from uroporphyrinogen III: step 1/1.</text>
</comment>
<proteinExistence type="inferred from homology"/>
<feature type="domain" description="Tetrapyrrole methylase" evidence="18">
    <location>
        <begin position="211"/>
        <end position="420"/>
    </location>
</feature>
<keyword evidence="6 15" id="KW-0949">S-adenosyl-L-methionine</keyword>
<evidence type="ECO:0000256" key="6">
    <source>
        <dbReference type="ARBA" id="ARBA00022691"/>
    </source>
</evidence>
<dbReference type="Gene3D" id="3.30.160.110">
    <property type="entry name" value="Siroheme synthase, domain 2"/>
    <property type="match status" value="1"/>
</dbReference>
<dbReference type="GO" id="GO:0032259">
    <property type="term" value="P:methylation"/>
    <property type="evidence" value="ECO:0007669"/>
    <property type="project" value="UniProtKB-KW"/>
</dbReference>
<dbReference type="InterPro" id="IPR035996">
    <property type="entry name" value="4pyrrol_Methylase_sf"/>
</dbReference>
<feature type="binding site" evidence="15">
    <location>
        <position position="299"/>
    </location>
    <ligand>
        <name>S-adenosyl-L-methionine</name>
        <dbReference type="ChEBI" id="CHEBI:59789"/>
    </ligand>
</feature>
<comment type="catalytic activity">
    <reaction evidence="15">
        <text>siroheme + 2 H(+) = sirohydrochlorin + Fe(2+)</text>
        <dbReference type="Rhea" id="RHEA:24360"/>
        <dbReference type="ChEBI" id="CHEBI:15378"/>
        <dbReference type="ChEBI" id="CHEBI:29033"/>
        <dbReference type="ChEBI" id="CHEBI:58351"/>
        <dbReference type="ChEBI" id="CHEBI:60052"/>
        <dbReference type="EC" id="4.99.1.4"/>
    </reaction>
</comment>
<dbReference type="FunFam" id="3.30.950.10:FF:000001">
    <property type="entry name" value="Siroheme synthase"/>
    <property type="match status" value="1"/>
</dbReference>
<dbReference type="SUPFAM" id="SSF53790">
    <property type="entry name" value="Tetrapyrrole methylase"/>
    <property type="match status" value="1"/>
</dbReference>
<feature type="binding site" evidence="15">
    <location>
        <position position="405"/>
    </location>
    <ligand>
        <name>S-adenosyl-L-methionine</name>
        <dbReference type="ChEBI" id="CHEBI:59789"/>
    </ligand>
</feature>
<keyword evidence="11 15" id="KW-0511">Multifunctional enzyme</keyword>
<dbReference type="InterPro" id="IPR012409">
    <property type="entry name" value="Sirohaem_synth"/>
</dbReference>
<name>A0A2Z2NS10_9GAMM</name>
<comment type="pathway">
    <text evidence="15">Porphyrin-containing compound metabolism; siroheme biosynthesis; siroheme from sirohydrochlorin: step 1/1.</text>
</comment>
<dbReference type="UniPathway" id="UPA00148">
    <property type="reaction ID" value="UER00211"/>
</dbReference>
<dbReference type="Pfam" id="PF13241">
    <property type="entry name" value="NAD_binding_7"/>
    <property type="match status" value="1"/>
</dbReference>
<gene>
    <name evidence="15 20" type="primary">cysG</name>
    <name evidence="20" type="ORF">IMCC3135_07070</name>
</gene>
<keyword evidence="4 15" id="KW-0489">Methyltransferase</keyword>
<comment type="pathway">
    <text evidence="15">Cofactor biosynthesis; adenosylcobalamin biosynthesis; sirohydrochlorin from precorrin-2: step 1/1.</text>
</comment>
<dbReference type="EC" id="1.3.1.76" evidence="15"/>
<dbReference type="SUPFAM" id="SSF75615">
    <property type="entry name" value="Siroheme synthase middle domains-like"/>
    <property type="match status" value="1"/>
</dbReference>
<reference evidence="20 21" key="1">
    <citation type="submission" date="2016-12" db="EMBL/GenBank/DDBJ databases">
        <authorList>
            <person name="Song W.-J."/>
            <person name="Kurnit D.M."/>
        </authorList>
    </citation>
    <scope>NUCLEOTIDE SEQUENCE [LARGE SCALE GENOMIC DNA]</scope>
    <source>
        <strain evidence="20 21">IMCC3135</strain>
    </source>
</reference>
<evidence type="ECO:0000256" key="16">
    <source>
        <dbReference type="PIRSR" id="PIRSR036426-1"/>
    </source>
</evidence>
<dbReference type="InterPro" id="IPR014776">
    <property type="entry name" value="4pyrrole_Mease_sub2"/>
</dbReference>
<dbReference type="InterPro" id="IPR050161">
    <property type="entry name" value="Siro_Cobalamin_biosynth"/>
</dbReference>
<evidence type="ECO:0000313" key="21">
    <source>
        <dbReference type="Proteomes" id="UP000250079"/>
    </source>
</evidence>
<evidence type="ECO:0000256" key="17">
    <source>
        <dbReference type="RuleBase" id="RU003960"/>
    </source>
</evidence>
<dbReference type="InterPro" id="IPR037115">
    <property type="entry name" value="Sirohaem_synt_dimer_dom_sf"/>
</dbReference>
<dbReference type="PANTHER" id="PTHR45790">
    <property type="entry name" value="SIROHEME SYNTHASE-RELATED"/>
    <property type="match status" value="1"/>
</dbReference>
<evidence type="ECO:0000256" key="13">
    <source>
        <dbReference type="ARBA" id="ARBA00047561"/>
    </source>
</evidence>
<evidence type="ECO:0000256" key="11">
    <source>
        <dbReference type="ARBA" id="ARBA00023268"/>
    </source>
</evidence>
<dbReference type="PANTHER" id="PTHR45790:SF1">
    <property type="entry name" value="SIROHEME SYNTHASE"/>
    <property type="match status" value="1"/>
</dbReference>
<feature type="region of interest" description="Uroporphyrinogen-III C-methyltransferase" evidence="15">
    <location>
        <begin position="209"/>
        <end position="454"/>
    </location>
</feature>
<dbReference type="InterPro" id="IPR036291">
    <property type="entry name" value="NAD(P)-bd_dom_sf"/>
</dbReference>
<dbReference type="SUPFAM" id="SSF51735">
    <property type="entry name" value="NAD(P)-binding Rossmann-fold domains"/>
    <property type="match status" value="1"/>
</dbReference>
<evidence type="ECO:0000256" key="4">
    <source>
        <dbReference type="ARBA" id="ARBA00022603"/>
    </source>
</evidence>
<evidence type="ECO:0000256" key="9">
    <source>
        <dbReference type="ARBA" id="ARBA00023239"/>
    </source>
</evidence>
<feature type="binding site" evidence="15">
    <location>
        <begin position="324"/>
        <end position="325"/>
    </location>
    <ligand>
        <name>S-adenosyl-L-methionine</name>
        <dbReference type="ChEBI" id="CHEBI:59789"/>
    </ligand>
</feature>
<comment type="catalytic activity">
    <reaction evidence="15">
        <text>uroporphyrinogen III + 2 S-adenosyl-L-methionine = precorrin-2 + 2 S-adenosyl-L-homocysteine + H(+)</text>
        <dbReference type="Rhea" id="RHEA:32459"/>
        <dbReference type="ChEBI" id="CHEBI:15378"/>
        <dbReference type="ChEBI" id="CHEBI:57308"/>
        <dbReference type="ChEBI" id="CHEBI:57856"/>
        <dbReference type="ChEBI" id="CHEBI:58827"/>
        <dbReference type="ChEBI" id="CHEBI:59789"/>
        <dbReference type="EC" id="2.1.1.107"/>
    </reaction>
</comment>
<sequence length="454" mass="49578">MQGRRIIIVGGGGNAERKAGRLIQYGARVDVIAEQLSPTMQSCIEDNQLTHIARAWQADDFKGATLVVAASDERQSDAEVGAAAEAAGCWVNVANQPQLSNFLIPSLVDRSPILVAITSSGTSPVLARLLTARIDAFLPHSYSELGKLAERYRDQIRQKIGNWRQRRRFWEQLLNGRIGELILQGRTQNTDQVLEQAIQDYDGDSEAQGEVYLVGAGPGDPDLLSFRALRLMQQCDVVLYDRLVSEPVMSLVNQQAEKIYVGKQRSDHAVPQESINQLLVTHAKRGKRVLRLKGGDPFIFGRGGEEIETLASESVPFQVVPGITAAAGCASYAGIPLTHRDHAQSCLFVTGHLKDNSVDLDWPALTRAQQTVVIYMGLAGLPFICEQLIKHGLPSTHPIAIVSQGTLSNQQVITGTLSTLASLVESEAVKAPTLIIVGEVVTLRDKLAWFETRH</sequence>
<dbReference type="Gene3D" id="3.40.1010.10">
    <property type="entry name" value="Cobalt-precorrin-4 Transmethylase, Domain 1"/>
    <property type="match status" value="1"/>
</dbReference>
<dbReference type="GO" id="GO:0004851">
    <property type="term" value="F:uroporphyrin-III C-methyltransferase activity"/>
    <property type="evidence" value="ECO:0007669"/>
    <property type="project" value="UniProtKB-UniRule"/>
</dbReference>
<comment type="similarity">
    <text evidence="15">In the N-terminal section; belongs to the precorrin-2 dehydrogenase / sirohydrochlorin ferrochelatase family.</text>
</comment>
<dbReference type="OrthoDB" id="9815856at2"/>
<dbReference type="InterPro" id="IPR019478">
    <property type="entry name" value="Sirohaem_synthase_dimer_dom"/>
</dbReference>
<evidence type="ECO:0000256" key="14">
    <source>
        <dbReference type="ARBA" id="ARBA00060548"/>
    </source>
</evidence>
<dbReference type="InterPro" id="IPR014777">
    <property type="entry name" value="4pyrrole_Mease_sub1"/>
</dbReference>
<evidence type="ECO:0000313" key="20">
    <source>
        <dbReference type="EMBL" id="ASJ71520.1"/>
    </source>
</evidence>
<organism evidence="20 21">
    <name type="scientific">Granulosicoccus antarcticus IMCC3135</name>
    <dbReference type="NCBI Taxonomy" id="1192854"/>
    <lineage>
        <taxon>Bacteria</taxon>
        <taxon>Pseudomonadati</taxon>
        <taxon>Pseudomonadota</taxon>
        <taxon>Gammaproteobacteria</taxon>
        <taxon>Chromatiales</taxon>
        <taxon>Granulosicoccaceae</taxon>
        <taxon>Granulosicoccus</taxon>
    </lineage>
</organism>
<evidence type="ECO:0000256" key="2">
    <source>
        <dbReference type="ARBA" id="ARBA00005879"/>
    </source>
</evidence>
<keyword evidence="15" id="KW-0597">Phosphoprotein</keyword>
<feature type="region of interest" description="Precorrin-2 dehydrogenase / sirohydrochlorin ferrochelatase" evidence="15">
    <location>
        <begin position="1"/>
        <end position="194"/>
    </location>
</feature>
<keyword evidence="10 15" id="KW-0627">Porphyrin biosynthesis</keyword>
<dbReference type="GO" id="GO:0051266">
    <property type="term" value="F:sirohydrochlorin ferrochelatase activity"/>
    <property type="evidence" value="ECO:0007669"/>
    <property type="project" value="UniProtKB-EC"/>
</dbReference>
<dbReference type="Gene3D" id="3.30.950.10">
    <property type="entry name" value="Methyltransferase, Cobalt-precorrin-4 Transmethylase, Domain 2"/>
    <property type="match status" value="1"/>
</dbReference>
<keyword evidence="7 15" id="KW-0560">Oxidoreductase</keyword>
<feature type="binding site" evidence="15">
    <location>
        <begin position="13"/>
        <end position="14"/>
    </location>
    <ligand>
        <name>NAD(+)</name>
        <dbReference type="ChEBI" id="CHEBI:57540"/>
    </ligand>
</feature>
<dbReference type="GO" id="GO:0019354">
    <property type="term" value="P:siroheme biosynthetic process"/>
    <property type="evidence" value="ECO:0007669"/>
    <property type="project" value="UniProtKB-UniRule"/>
</dbReference>
<dbReference type="InterPro" id="IPR000878">
    <property type="entry name" value="4pyrrol_Mease"/>
</dbReference>
<keyword evidence="8 15" id="KW-0520">NAD</keyword>
<comment type="pathway">
    <text evidence="12 15">Porphyrin-containing compound metabolism; siroheme biosynthesis; precorrin-2 from uroporphyrinogen III: step 1/1.</text>
</comment>
<keyword evidence="5 15" id="KW-0808">Transferase</keyword>